<sequence length="244" mass="26270">MAWRALLTRVGAPDAVFADPDYLQAAAQHCAAGREVVFALASTGTGAATTLRAAVALTVPHPLWGRGRFAPWHPRGHTVAPAVEARFANDLQVALAGHLRGLRRNAVLDLGPIAHHRPPGRPTLSAVSGLPRIPARDLIDVGGPSAAVRERIVEPHRIRDAVEEFLVLDAAHAARPILDDPSEASFVRVVTRLFARRQRAAVDLSRRHDHVVDAVLRLGAGPQAVVWRRAFVGMDAAERRGRSA</sequence>
<proteinExistence type="predicted"/>
<accession>A0ABT8BBF1</accession>
<gene>
    <name evidence="1" type="ORF">QWZ12_01920</name>
</gene>
<protein>
    <submittedName>
        <fullName evidence="1">Uncharacterized protein</fullName>
    </submittedName>
</protein>
<comment type="caution">
    <text evidence="1">The sequence shown here is derived from an EMBL/GenBank/DDBJ whole genome shotgun (WGS) entry which is preliminary data.</text>
</comment>
<evidence type="ECO:0000313" key="2">
    <source>
        <dbReference type="Proteomes" id="UP001224644"/>
    </source>
</evidence>
<keyword evidence="2" id="KW-1185">Reference proteome</keyword>
<dbReference type="Proteomes" id="UP001224644">
    <property type="component" value="Unassembled WGS sequence"/>
</dbReference>
<organism evidence="1 2">
    <name type="scientific">Methylobacterium adhaesivum</name>
    <dbReference type="NCBI Taxonomy" id="333297"/>
    <lineage>
        <taxon>Bacteria</taxon>
        <taxon>Pseudomonadati</taxon>
        <taxon>Pseudomonadota</taxon>
        <taxon>Alphaproteobacteria</taxon>
        <taxon>Hyphomicrobiales</taxon>
        <taxon>Methylobacteriaceae</taxon>
        <taxon>Methylobacterium</taxon>
    </lineage>
</organism>
<dbReference type="EMBL" id="JAUFPX010000002">
    <property type="protein sequence ID" value="MDN3589362.1"/>
    <property type="molecule type" value="Genomic_DNA"/>
</dbReference>
<evidence type="ECO:0000313" key="1">
    <source>
        <dbReference type="EMBL" id="MDN3589362.1"/>
    </source>
</evidence>
<name>A0ABT8BBF1_9HYPH</name>
<reference evidence="2" key="1">
    <citation type="journal article" date="2019" name="Int. J. Syst. Evol. Microbiol.">
        <title>The Global Catalogue of Microorganisms (GCM) 10K type strain sequencing project: providing services to taxonomists for standard genome sequencing and annotation.</title>
        <authorList>
            <consortium name="The Broad Institute Genomics Platform"/>
            <consortium name="The Broad Institute Genome Sequencing Center for Infectious Disease"/>
            <person name="Wu L."/>
            <person name="Ma J."/>
        </authorList>
    </citation>
    <scope>NUCLEOTIDE SEQUENCE [LARGE SCALE GENOMIC DNA]</scope>
    <source>
        <strain evidence="2">CECT 7069</strain>
    </source>
</reference>
<dbReference type="RefSeq" id="WP_290346085.1">
    <property type="nucleotide sequence ID" value="NZ_JAUFPX010000002.1"/>
</dbReference>